<dbReference type="EMBL" id="GBRH01252112">
    <property type="protein sequence ID" value="JAD45783.1"/>
    <property type="molecule type" value="Transcribed_RNA"/>
</dbReference>
<proteinExistence type="predicted"/>
<reference evidence="1" key="2">
    <citation type="journal article" date="2015" name="Data Brief">
        <title>Shoot transcriptome of the giant reed, Arundo donax.</title>
        <authorList>
            <person name="Barrero R.A."/>
            <person name="Guerrero F.D."/>
            <person name="Moolhuijzen P."/>
            <person name="Goolsby J.A."/>
            <person name="Tidwell J."/>
            <person name="Bellgard S.E."/>
            <person name="Bellgard M.I."/>
        </authorList>
    </citation>
    <scope>NUCLEOTIDE SEQUENCE</scope>
    <source>
        <tissue evidence="1">Shoot tissue taken approximately 20 cm above the soil surface</tissue>
    </source>
</reference>
<dbReference type="AlphaFoldDB" id="A0A0A9A775"/>
<organism evidence="1">
    <name type="scientific">Arundo donax</name>
    <name type="common">Giant reed</name>
    <name type="synonym">Donax arundinaceus</name>
    <dbReference type="NCBI Taxonomy" id="35708"/>
    <lineage>
        <taxon>Eukaryota</taxon>
        <taxon>Viridiplantae</taxon>
        <taxon>Streptophyta</taxon>
        <taxon>Embryophyta</taxon>
        <taxon>Tracheophyta</taxon>
        <taxon>Spermatophyta</taxon>
        <taxon>Magnoliopsida</taxon>
        <taxon>Liliopsida</taxon>
        <taxon>Poales</taxon>
        <taxon>Poaceae</taxon>
        <taxon>PACMAD clade</taxon>
        <taxon>Arundinoideae</taxon>
        <taxon>Arundineae</taxon>
        <taxon>Arundo</taxon>
    </lineage>
</organism>
<reference evidence="1" key="1">
    <citation type="submission" date="2014-09" db="EMBL/GenBank/DDBJ databases">
        <authorList>
            <person name="Magalhaes I.L.F."/>
            <person name="Oliveira U."/>
            <person name="Santos F.R."/>
            <person name="Vidigal T.H.D.A."/>
            <person name="Brescovit A.D."/>
            <person name="Santos A.J."/>
        </authorList>
    </citation>
    <scope>NUCLEOTIDE SEQUENCE</scope>
    <source>
        <tissue evidence="1">Shoot tissue taken approximately 20 cm above the soil surface</tissue>
    </source>
</reference>
<sequence>MSLGLFYNYQKPHDILSSNFVFLRKQFRLSSQNFAWYYFQISTKQLAGKGTDA</sequence>
<accession>A0A0A9A775</accession>
<name>A0A0A9A775_ARUDO</name>
<protein>
    <submittedName>
        <fullName evidence="1">Uncharacterized protein</fullName>
    </submittedName>
</protein>
<evidence type="ECO:0000313" key="1">
    <source>
        <dbReference type="EMBL" id="JAD45783.1"/>
    </source>
</evidence>